<keyword evidence="5" id="KW-1185">Reference proteome</keyword>
<keyword evidence="4" id="KW-0830">Ubiquinone</keyword>
<reference evidence="4" key="1">
    <citation type="submission" date="2017-02" db="EMBL/GenBank/DDBJ databases">
        <title>Draft Genome Sequence of the Salt Water Bacterium Oceanospirillum linum ATCC 11336.</title>
        <authorList>
            <person name="Trachtenberg A.M."/>
            <person name="Carney J.G."/>
            <person name="Linnane J.D."/>
            <person name="Rheaume B.A."/>
            <person name="Pitts N.L."/>
            <person name="Mykles D.L."/>
            <person name="Maclea K.S."/>
        </authorList>
    </citation>
    <scope>NUCLEOTIDE SEQUENCE [LARGE SCALE GENOMIC DNA]</scope>
    <source>
        <strain evidence="4">ATCC 11336</strain>
    </source>
</reference>
<dbReference type="GO" id="GO:0045333">
    <property type="term" value="P:cellular respiration"/>
    <property type="evidence" value="ECO:0007669"/>
    <property type="project" value="InterPro"/>
</dbReference>
<dbReference type="InterPro" id="IPR023393">
    <property type="entry name" value="START-like_dom_sf"/>
</dbReference>
<dbReference type="CDD" id="cd07813">
    <property type="entry name" value="COQ10p_like"/>
    <property type="match status" value="1"/>
</dbReference>
<dbReference type="SUPFAM" id="SSF55961">
    <property type="entry name" value="Bet v1-like"/>
    <property type="match status" value="1"/>
</dbReference>
<evidence type="ECO:0000313" key="4">
    <source>
        <dbReference type="EMBL" id="OOV86206.1"/>
    </source>
</evidence>
<name>A0A1T1H8V4_OCELI</name>
<dbReference type="EMBL" id="MTSD02000008">
    <property type="protein sequence ID" value="OOV86206.1"/>
    <property type="molecule type" value="Genomic_DNA"/>
</dbReference>
<evidence type="ECO:0000256" key="2">
    <source>
        <dbReference type="ARBA" id="ARBA00022649"/>
    </source>
</evidence>
<dbReference type="Proteomes" id="UP000190064">
    <property type="component" value="Unassembled WGS sequence"/>
</dbReference>
<dbReference type="GO" id="GO:0048039">
    <property type="term" value="F:ubiquinone binding"/>
    <property type="evidence" value="ECO:0007669"/>
    <property type="project" value="InterPro"/>
</dbReference>
<comment type="caution">
    <text evidence="4">The sequence shown here is derived from an EMBL/GenBank/DDBJ whole genome shotgun (WGS) entry which is preliminary data.</text>
</comment>
<dbReference type="InterPro" id="IPR044996">
    <property type="entry name" value="COQ10-like"/>
</dbReference>
<dbReference type="PANTHER" id="PTHR12901:SF10">
    <property type="entry name" value="COENZYME Q-BINDING PROTEIN COQ10, MITOCHONDRIAL"/>
    <property type="match status" value="1"/>
</dbReference>
<sequence length="144" mass="16175">MTTVTRSALVMHSAREMYDLVNDCESYPKFLPWCGAATLIESSERHMVGRLEISKAGIKHSFTTRNTLEAPHHIHLQLVDGPFKKLEGDWQFEALSDEACKVTLTMEFEFAGKLLSMALGGIFNQAANTMVEAFCKRADEVYGR</sequence>
<organism evidence="4 5">
    <name type="scientific">Oceanospirillum linum</name>
    <dbReference type="NCBI Taxonomy" id="966"/>
    <lineage>
        <taxon>Bacteria</taxon>
        <taxon>Pseudomonadati</taxon>
        <taxon>Pseudomonadota</taxon>
        <taxon>Gammaproteobacteria</taxon>
        <taxon>Oceanospirillales</taxon>
        <taxon>Oceanospirillaceae</taxon>
        <taxon>Oceanospirillum</taxon>
    </lineage>
</organism>
<protein>
    <submittedName>
        <fullName evidence="4">Ubiquinone-binding protein</fullName>
    </submittedName>
</protein>
<feature type="domain" description="Coenzyme Q-binding protein COQ10 START" evidence="3">
    <location>
        <begin position="12"/>
        <end position="135"/>
    </location>
</feature>
<dbReference type="STRING" id="966.BTA35_0214605"/>
<dbReference type="AlphaFoldDB" id="A0A1T1H8V4"/>
<proteinExistence type="inferred from homology"/>
<evidence type="ECO:0000313" key="5">
    <source>
        <dbReference type="Proteomes" id="UP000190064"/>
    </source>
</evidence>
<keyword evidence="2" id="KW-1277">Toxin-antitoxin system</keyword>
<dbReference type="Pfam" id="PF03364">
    <property type="entry name" value="Polyketide_cyc"/>
    <property type="match status" value="1"/>
</dbReference>
<accession>A0A1T1H8V4</accession>
<dbReference type="Gene3D" id="3.30.530.20">
    <property type="match status" value="1"/>
</dbReference>
<evidence type="ECO:0000256" key="1">
    <source>
        <dbReference type="ARBA" id="ARBA00008918"/>
    </source>
</evidence>
<comment type="similarity">
    <text evidence="1">Belongs to the ribosome association toxin RatA family.</text>
</comment>
<dbReference type="RefSeq" id="WP_078320554.1">
    <property type="nucleotide sequence ID" value="NZ_FXTS01000009.1"/>
</dbReference>
<gene>
    <name evidence="4" type="ORF">BTA35_0214605</name>
</gene>
<evidence type="ECO:0000259" key="3">
    <source>
        <dbReference type="Pfam" id="PF03364"/>
    </source>
</evidence>
<dbReference type="PANTHER" id="PTHR12901">
    <property type="entry name" value="SPERM PROTEIN HOMOLOG"/>
    <property type="match status" value="1"/>
</dbReference>
<dbReference type="InterPro" id="IPR005031">
    <property type="entry name" value="COQ10_START"/>
</dbReference>